<protein>
    <submittedName>
        <fullName evidence="8">UV-endonuclease UvdE</fullName>
    </submittedName>
</protein>
<evidence type="ECO:0000256" key="4">
    <source>
        <dbReference type="ARBA" id="ARBA00022769"/>
    </source>
</evidence>
<feature type="region of interest" description="Disordered" evidence="7">
    <location>
        <begin position="1"/>
        <end position="165"/>
    </location>
</feature>
<evidence type="ECO:0000256" key="6">
    <source>
        <dbReference type="ARBA" id="ARBA00023204"/>
    </source>
</evidence>
<feature type="compositionally biased region" description="Acidic residues" evidence="7">
    <location>
        <begin position="111"/>
        <end position="121"/>
    </location>
</feature>
<dbReference type="InterPro" id="IPR004601">
    <property type="entry name" value="UvdE"/>
</dbReference>
<gene>
    <name evidence="8" type="ORF">SCHPADRAFT_982437</name>
</gene>
<dbReference type="AlphaFoldDB" id="A0A0H2R8N5"/>
<evidence type="ECO:0000313" key="9">
    <source>
        <dbReference type="Proteomes" id="UP000053477"/>
    </source>
</evidence>
<feature type="compositionally biased region" description="Basic residues" evidence="7">
    <location>
        <begin position="35"/>
        <end position="46"/>
    </location>
</feature>
<dbReference type="FunCoup" id="A0A0H2R8N5">
    <property type="interactions" value="368"/>
</dbReference>
<dbReference type="GO" id="GO:0043504">
    <property type="term" value="P:mitochondrial DNA repair"/>
    <property type="evidence" value="ECO:0007669"/>
    <property type="project" value="TreeGrafter"/>
</dbReference>
<dbReference type="InterPro" id="IPR036237">
    <property type="entry name" value="Xyl_isomerase-like_sf"/>
</dbReference>
<dbReference type="Proteomes" id="UP000053477">
    <property type="component" value="Unassembled WGS sequence"/>
</dbReference>
<evidence type="ECO:0000256" key="1">
    <source>
        <dbReference type="ARBA" id="ARBA00022722"/>
    </source>
</evidence>
<feature type="compositionally biased region" description="Basic and acidic residues" evidence="7">
    <location>
        <begin position="21"/>
        <end position="34"/>
    </location>
</feature>
<dbReference type="InParanoid" id="A0A0H2R8N5"/>
<dbReference type="GO" id="GO:0009411">
    <property type="term" value="P:response to UV"/>
    <property type="evidence" value="ECO:0007669"/>
    <property type="project" value="InterPro"/>
</dbReference>
<feature type="region of interest" description="Disordered" evidence="7">
    <location>
        <begin position="518"/>
        <end position="602"/>
    </location>
</feature>
<feature type="compositionally biased region" description="Basic residues" evidence="7">
    <location>
        <begin position="127"/>
        <end position="136"/>
    </location>
</feature>
<keyword evidence="3" id="KW-0227">DNA damage</keyword>
<dbReference type="PANTHER" id="PTHR31290">
    <property type="entry name" value="UV-DAMAGE ENDONUCLEASE"/>
    <property type="match status" value="1"/>
</dbReference>
<keyword evidence="5" id="KW-0378">Hydrolase</keyword>
<dbReference type="PANTHER" id="PTHR31290:SF5">
    <property type="entry name" value="UV-DAMAGE ENDONUCLEASE"/>
    <property type="match status" value="1"/>
</dbReference>
<dbReference type="Pfam" id="PF03851">
    <property type="entry name" value="UvdE"/>
    <property type="match status" value="2"/>
</dbReference>
<evidence type="ECO:0000256" key="5">
    <source>
        <dbReference type="ARBA" id="ARBA00022801"/>
    </source>
</evidence>
<dbReference type="STRING" id="27342.A0A0H2R8N5"/>
<dbReference type="EMBL" id="KQ086101">
    <property type="protein sequence ID" value="KLO08210.1"/>
    <property type="molecule type" value="Genomic_DNA"/>
</dbReference>
<feature type="compositionally biased region" description="Basic residues" evidence="7">
    <location>
        <begin position="524"/>
        <end position="534"/>
    </location>
</feature>
<accession>A0A0H2R8N5</accession>
<dbReference type="GO" id="GO:0005634">
    <property type="term" value="C:nucleus"/>
    <property type="evidence" value="ECO:0007669"/>
    <property type="project" value="TreeGrafter"/>
</dbReference>
<dbReference type="NCBIfam" id="TIGR00629">
    <property type="entry name" value="uvde"/>
    <property type="match status" value="1"/>
</dbReference>
<evidence type="ECO:0000256" key="2">
    <source>
        <dbReference type="ARBA" id="ARBA00022759"/>
    </source>
</evidence>
<feature type="compositionally biased region" description="Basic residues" evidence="7">
    <location>
        <begin position="69"/>
        <end position="78"/>
    </location>
</feature>
<keyword evidence="1" id="KW-0540">Nuclease</keyword>
<proteinExistence type="predicted"/>
<dbReference type="GO" id="GO:0016787">
    <property type="term" value="F:hydrolase activity"/>
    <property type="evidence" value="ECO:0007669"/>
    <property type="project" value="UniProtKB-KW"/>
</dbReference>
<feature type="compositionally biased region" description="Acidic residues" evidence="7">
    <location>
        <begin position="82"/>
        <end position="93"/>
    </location>
</feature>
<keyword evidence="2 8" id="KW-0255">Endonuclease</keyword>
<dbReference type="SUPFAM" id="SSF51658">
    <property type="entry name" value="Xylose isomerase-like"/>
    <property type="match status" value="1"/>
</dbReference>
<evidence type="ECO:0000256" key="7">
    <source>
        <dbReference type="SAM" id="MobiDB-lite"/>
    </source>
</evidence>
<evidence type="ECO:0000313" key="8">
    <source>
        <dbReference type="EMBL" id="KLO08210.1"/>
    </source>
</evidence>
<evidence type="ECO:0000256" key="3">
    <source>
        <dbReference type="ARBA" id="ARBA00022763"/>
    </source>
</evidence>
<feature type="compositionally biased region" description="Acidic residues" evidence="7">
    <location>
        <begin position="538"/>
        <end position="556"/>
    </location>
</feature>
<sequence length="651" mass="72721">MAGVEREDSPLSDCRSLSQNRVDDEKSANQEPKHASGRKRQPRKSAAKSEPDGDAVAVGGVANSEPKAKVKKSRAKKRKAEEEEEYQGDDGDDGASGRNRPTRKSTTNTDADADASPEDTGFEPKARAKKPRTKKRKADEEEEYQGDDGSPEKKKRKRRRKTPENERVYEIAPIAEVLPTTFKGRLGYACLNTILRVSHPDPIFCSRTCRLSTLSTLGPSHLRTLALQNHGIFLFRISSELFPFASHPVHGYTLEFADEELKRAGERAKELGMRLTSHPGQFTQLGSPREVVVKNAVRDLEYHCEMMDRMGMGADSIMIIHMGGTFGDKAATLARFRENYTTLLSPSIKARLVLENDELCYNVDDLLPISRELNIPIIFDYHHDWLNPSFKSDVSAPHVIVKGEGEEGEAVVKEEGSQVVIEKREIKTPQELIPEINAVWHRKGIRPKQHYSEPRRGAVSIMEKRAHSDRVMKLPDGLPDDMDLMLECKDKEQAVLYIYRLYNLKDVDHKVLRPPVEVESLRTGGRKSSKRKKVKAGDDEEGELQVDEDGDGDGVETETTPKSKSKPKPRRPRKSSTKVDADVEAEIGREAEEHGIPLEDVGDALEIDGVDCGSGDEEAVLVDDDGGRAVLKAKDTKRKSRSKFSEKSTLN</sequence>
<feature type="compositionally biased region" description="Basic and acidic residues" evidence="7">
    <location>
        <begin position="577"/>
        <end position="597"/>
    </location>
</feature>
<keyword evidence="9" id="KW-1185">Reference proteome</keyword>
<name>A0A0H2R8N5_9AGAM</name>
<dbReference type="Gene3D" id="3.20.20.150">
    <property type="entry name" value="Divalent-metal-dependent TIM barrel enzymes"/>
    <property type="match status" value="1"/>
</dbReference>
<dbReference type="GO" id="GO:0006289">
    <property type="term" value="P:nucleotide-excision repair"/>
    <property type="evidence" value="ECO:0007669"/>
    <property type="project" value="InterPro"/>
</dbReference>
<organism evidence="8 9">
    <name type="scientific">Schizopora paradoxa</name>
    <dbReference type="NCBI Taxonomy" id="27342"/>
    <lineage>
        <taxon>Eukaryota</taxon>
        <taxon>Fungi</taxon>
        <taxon>Dikarya</taxon>
        <taxon>Basidiomycota</taxon>
        <taxon>Agaricomycotina</taxon>
        <taxon>Agaricomycetes</taxon>
        <taxon>Hymenochaetales</taxon>
        <taxon>Schizoporaceae</taxon>
        <taxon>Schizopora</taxon>
    </lineage>
</organism>
<dbReference type="OrthoDB" id="541883at2759"/>
<dbReference type="GO" id="GO:0005739">
    <property type="term" value="C:mitochondrion"/>
    <property type="evidence" value="ECO:0007669"/>
    <property type="project" value="TreeGrafter"/>
</dbReference>
<feature type="compositionally biased region" description="Basic residues" evidence="7">
    <location>
        <begin position="563"/>
        <end position="576"/>
    </location>
</feature>
<keyword evidence="6" id="KW-0234">DNA repair</keyword>
<dbReference type="GO" id="GO:0004519">
    <property type="term" value="F:endonuclease activity"/>
    <property type="evidence" value="ECO:0007669"/>
    <property type="project" value="UniProtKB-KW"/>
</dbReference>
<reference evidence="8 9" key="1">
    <citation type="submission" date="2015-04" db="EMBL/GenBank/DDBJ databases">
        <title>Complete genome sequence of Schizopora paradoxa KUC8140, a cosmopolitan wood degrader in East Asia.</title>
        <authorList>
            <consortium name="DOE Joint Genome Institute"/>
            <person name="Min B."/>
            <person name="Park H."/>
            <person name="Jang Y."/>
            <person name="Kim J.-J."/>
            <person name="Kim K.H."/>
            <person name="Pangilinan J."/>
            <person name="Lipzen A."/>
            <person name="Riley R."/>
            <person name="Grigoriev I.V."/>
            <person name="Spatafora J.W."/>
            <person name="Choi I.-G."/>
        </authorList>
    </citation>
    <scope>NUCLEOTIDE SEQUENCE [LARGE SCALE GENOMIC DNA]</scope>
    <source>
        <strain evidence="8 9">KUC8140</strain>
    </source>
</reference>
<keyword evidence="4" id="KW-0228">DNA excision</keyword>